<sequence>MEFWSEVLERIRWKIPKASYDMWFARTEAEWNGDVLYILTENQVCKDWLNNRYKKFIALTVEEMTGEKVQIQIVNKDANDRKMNYNPKAPYEEIKNFILQQNIMINRLQKRVRELEKKVVYLEAGDRIVR</sequence>
<evidence type="ECO:0000313" key="3">
    <source>
        <dbReference type="EMBL" id="MBB5149160.1"/>
    </source>
</evidence>
<evidence type="ECO:0000259" key="2">
    <source>
        <dbReference type="Pfam" id="PF11638"/>
    </source>
</evidence>
<name>A0A840PTF1_URETH</name>
<keyword evidence="4" id="KW-1185">Reference proteome</keyword>
<feature type="domain" description="DnaA N-terminal" evidence="2">
    <location>
        <begin position="2"/>
        <end position="58"/>
    </location>
</feature>
<reference evidence="3 4" key="1">
    <citation type="submission" date="2020-08" db="EMBL/GenBank/DDBJ databases">
        <title>Genomic Encyclopedia of Type Strains, Phase IV (KMG-IV): sequencing the most valuable type-strain genomes for metagenomic binning, comparative biology and taxonomic classification.</title>
        <authorList>
            <person name="Goeker M."/>
        </authorList>
    </citation>
    <scope>NUCLEOTIDE SEQUENCE [LARGE SCALE GENOMIC DNA]</scope>
    <source>
        <strain evidence="3 4">DSM 10633</strain>
    </source>
</reference>
<dbReference type="Pfam" id="PF11638">
    <property type="entry name" value="DnaA_N"/>
    <property type="match status" value="1"/>
</dbReference>
<feature type="coiled-coil region" evidence="1">
    <location>
        <begin position="98"/>
        <end position="125"/>
    </location>
</feature>
<evidence type="ECO:0000256" key="1">
    <source>
        <dbReference type="SAM" id="Coils"/>
    </source>
</evidence>
<organism evidence="3 4">
    <name type="scientific">Ureibacillus thermosphaericus</name>
    <dbReference type="NCBI Taxonomy" id="51173"/>
    <lineage>
        <taxon>Bacteria</taxon>
        <taxon>Bacillati</taxon>
        <taxon>Bacillota</taxon>
        <taxon>Bacilli</taxon>
        <taxon>Bacillales</taxon>
        <taxon>Caryophanaceae</taxon>
        <taxon>Ureibacillus</taxon>
    </lineage>
</organism>
<dbReference type="EMBL" id="JACHGZ010000015">
    <property type="protein sequence ID" value="MBB5149160.1"/>
    <property type="molecule type" value="Genomic_DNA"/>
</dbReference>
<dbReference type="InterPro" id="IPR038454">
    <property type="entry name" value="DnaA_N_sf"/>
</dbReference>
<dbReference type="Gene3D" id="3.30.300.180">
    <property type="match status" value="1"/>
</dbReference>
<protein>
    <submittedName>
        <fullName evidence="3">Chromosomal replication initiation ATPase DnaA</fullName>
    </submittedName>
</protein>
<dbReference type="AlphaFoldDB" id="A0A840PTF1"/>
<evidence type="ECO:0000313" key="4">
    <source>
        <dbReference type="Proteomes" id="UP000557217"/>
    </source>
</evidence>
<gene>
    <name evidence="3" type="ORF">HNR36_001547</name>
</gene>
<dbReference type="RefSeq" id="WP_016838439.1">
    <property type="nucleotide sequence ID" value="NZ_JAAXPW010000016.1"/>
</dbReference>
<proteinExistence type="predicted"/>
<accession>A0A840PTF1</accession>
<dbReference type="Proteomes" id="UP000557217">
    <property type="component" value="Unassembled WGS sequence"/>
</dbReference>
<comment type="caution">
    <text evidence="3">The sequence shown here is derived from an EMBL/GenBank/DDBJ whole genome shotgun (WGS) entry which is preliminary data.</text>
</comment>
<dbReference type="InterPro" id="IPR024633">
    <property type="entry name" value="DnaA_N_dom"/>
</dbReference>
<keyword evidence="1" id="KW-0175">Coiled coil</keyword>